<dbReference type="InterPro" id="IPR036102">
    <property type="entry name" value="OsmC/Ohrsf"/>
</dbReference>
<dbReference type="SUPFAM" id="SSF82784">
    <property type="entry name" value="OsmC-like"/>
    <property type="match status" value="1"/>
</dbReference>
<proteinExistence type="predicted"/>
<gene>
    <name evidence="1" type="ORF">GCM10009854_14770</name>
</gene>
<reference evidence="2" key="1">
    <citation type="journal article" date="2019" name="Int. J. Syst. Evol. Microbiol.">
        <title>The Global Catalogue of Microorganisms (GCM) 10K type strain sequencing project: providing services to taxonomists for standard genome sequencing and annotation.</title>
        <authorList>
            <consortium name="The Broad Institute Genomics Platform"/>
            <consortium name="The Broad Institute Genome Sequencing Center for Infectious Disease"/>
            <person name="Wu L."/>
            <person name="Ma J."/>
        </authorList>
    </citation>
    <scope>NUCLEOTIDE SEQUENCE [LARGE SCALE GENOMIC DNA]</scope>
    <source>
        <strain evidence="2">JCM 16221</strain>
    </source>
</reference>
<accession>A0ABP5SXM1</accession>
<keyword evidence="2" id="KW-1185">Reference proteome</keyword>
<dbReference type="Proteomes" id="UP001501218">
    <property type="component" value="Unassembled WGS sequence"/>
</dbReference>
<protein>
    <submittedName>
        <fullName evidence="1">OsmC family protein</fullName>
    </submittedName>
</protein>
<dbReference type="InterPro" id="IPR003718">
    <property type="entry name" value="OsmC/Ohr_fam"/>
</dbReference>
<name>A0ABP5SXM1_9PSEU</name>
<sequence>MTDQHSYLATVTWTGNTGAGTASYRSYSREHLVDIEGKARLRASADPAFLGDPELHNPEELLVAALSECHMLWYLGLCANSGVVVTAYRDRARGSMSETPATGGWFTEVVLRPEVTVAEPGMVAAAEELHGKAHRRCFIANSVNFPVHHEPEIGTG</sequence>
<dbReference type="RefSeq" id="WP_344128032.1">
    <property type="nucleotide sequence ID" value="NZ_BAAARA010000003.1"/>
</dbReference>
<dbReference type="PANTHER" id="PTHR42830:SF2">
    <property type="entry name" value="OSMC_OHR FAMILY PROTEIN"/>
    <property type="match status" value="1"/>
</dbReference>
<comment type="caution">
    <text evidence="1">The sequence shown here is derived from an EMBL/GenBank/DDBJ whole genome shotgun (WGS) entry which is preliminary data.</text>
</comment>
<evidence type="ECO:0000313" key="1">
    <source>
        <dbReference type="EMBL" id="GAA2339349.1"/>
    </source>
</evidence>
<dbReference type="PANTHER" id="PTHR42830">
    <property type="entry name" value="OSMOTICALLY INDUCIBLE FAMILY PROTEIN"/>
    <property type="match status" value="1"/>
</dbReference>
<evidence type="ECO:0000313" key="2">
    <source>
        <dbReference type="Proteomes" id="UP001501218"/>
    </source>
</evidence>
<dbReference type="InterPro" id="IPR015946">
    <property type="entry name" value="KH_dom-like_a/b"/>
</dbReference>
<organism evidence="1 2">
    <name type="scientific">Saccharopolyspora halophila</name>
    <dbReference type="NCBI Taxonomy" id="405551"/>
    <lineage>
        <taxon>Bacteria</taxon>
        <taxon>Bacillati</taxon>
        <taxon>Actinomycetota</taxon>
        <taxon>Actinomycetes</taxon>
        <taxon>Pseudonocardiales</taxon>
        <taxon>Pseudonocardiaceae</taxon>
        <taxon>Saccharopolyspora</taxon>
    </lineage>
</organism>
<dbReference type="Pfam" id="PF02566">
    <property type="entry name" value="OsmC"/>
    <property type="match status" value="1"/>
</dbReference>
<dbReference type="Gene3D" id="3.30.300.20">
    <property type="match status" value="1"/>
</dbReference>
<dbReference type="InterPro" id="IPR052707">
    <property type="entry name" value="OsmC_Ohr_Peroxiredoxin"/>
</dbReference>
<dbReference type="EMBL" id="BAAARA010000003">
    <property type="protein sequence ID" value="GAA2339349.1"/>
    <property type="molecule type" value="Genomic_DNA"/>
</dbReference>